<evidence type="ECO:0000256" key="2">
    <source>
        <dbReference type="ARBA" id="ARBA00004477"/>
    </source>
</evidence>
<feature type="transmembrane region" description="Helical" evidence="15">
    <location>
        <begin position="369"/>
        <end position="390"/>
    </location>
</feature>
<dbReference type="Pfam" id="PF04389">
    <property type="entry name" value="Peptidase_M28"/>
    <property type="match status" value="1"/>
</dbReference>
<feature type="transmembrane region" description="Helical" evidence="15">
    <location>
        <begin position="538"/>
        <end position="562"/>
    </location>
</feature>
<dbReference type="InterPro" id="IPR053973">
    <property type="entry name" value="ERMP1-like_C"/>
</dbReference>
<feature type="transmembrane region" description="Helical" evidence="15">
    <location>
        <begin position="12"/>
        <end position="35"/>
    </location>
</feature>
<dbReference type="GO" id="GO:0008235">
    <property type="term" value="F:metalloexopeptidase activity"/>
    <property type="evidence" value="ECO:0007669"/>
    <property type="project" value="InterPro"/>
</dbReference>
<feature type="transmembrane region" description="Helical" evidence="15">
    <location>
        <begin position="574"/>
        <end position="595"/>
    </location>
</feature>
<keyword evidence="12 15" id="KW-0472">Membrane</keyword>
<keyword evidence="11" id="KW-0482">Metalloprotease</keyword>
<comment type="subcellular location">
    <subcellularLocation>
        <location evidence="2">Endoplasmic reticulum membrane</location>
        <topology evidence="2">Multi-pass membrane protein</topology>
    </subcellularLocation>
</comment>
<evidence type="ECO:0000256" key="11">
    <source>
        <dbReference type="ARBA" id="ARBA00023049"/>
    </source>
</evidence>
<dbReference type="VEuPathDB" id="VectorBase:ACHR001754"/>
<keyword evidence="7" id="KW-0378">Hydrolase</keyword>
<feature type="domain" description="Endoplasmic reticulum metallopeptidase 1/1-A TM" evidence="18">
    <location>
        <begin position="407"/>
        <end position="617"/>
    </location>
</feature>
<dbReference type="EnsemblMetazoa" id="ACHR001754-RA">
    <property type="protein sequence ID" value="ACHR001754-PA"/>
    <property type="gene ID" value="ACHR001754"/>
</dbReference>
<evidence type="ECO:0000256" key="4">
    <source>
        <dbReference type="ARBA" id="ARBA00022670"/>
    </source>
</evidence>
<protein>
    <recommendedName>
        <fullName evidence="14">FXNA-like protease</fullName>
    </recommendedName>
</protein>
<evidence type="ECO:0000256" key="14">
    <source>
        <dbReference type="ARBA" id="ARBA00078796"/>
    </source>
</evidence>
<keyword evidence="20" id="KW-1185">Reference proteome</keyword>
<dbReference type="FunFam" id="3.40.630.10:FF:000008">
    <property type="entry name" value="Endoplasmic reticulum metallopeptidase 1"/>
    <property type="match status" value="1"/>
</dbReference>
<evidence type="ECO:0000256" key="9">
    <source>
        <dbReference type="ARBA" id="ARBA00022833"/>
    </source>
</evidence>
<comment type="cofactor">
    <cofactor evidence="1">
        <name>Zn(2+)</name>
        <dbReference type="ChEBI" id="CHEBI:29105"/>
    </cofactor>
</comment>
<evidence type="ECO:0000256" key="13">
    <source>
        <dbReference type="ARBA" id="ARBA00023180"/>
    </source>
</evidence>
<evidence type="ECO:0000256" key="15">
    <source>
        <dbReference type="SAM" id="Phobius"/>
    </source>
</evidence>
<keyword evidence="13" id="KW-0325">Glycoprotein</keyword>
<dbReference type="InterPro" id="IPR053974">
    <property type="entry name" value="ERMP1_1-A_TM"/>
</dbReference>
<feature type="transmembrane region" description="Helical" evidence="15">
    <location>
        <begin position="506"/>
        <end position="526"/>
    </location>
</feature>
<sequence>MPGKILSYIFTLELLWCVLGPGIGISVYFLTYWNWNSLPSGVNLADGNQSSDGRFVAERALYDLGALTSRGPRVAGSETNERFAVDLLYDAVESIASQALPEYAVTYEIQRVSGSYFLDYDEYPITSFYRNVQNIVVSVKRRDSFSGKHLLLNAHFDSAVTSPGAGDDGTMVVVMLELMRQLTQNAGSAMQHGILFLFNGCEENTMQGAHGFVRGHPLAHSVAAFINLDVAANGGREIMFQSGPNYPFLMAYYHDYVQRPYANTLGEEVFQMGLVPSFTDYETLSKQGGWPGLDFALSSYGYLYHTAMDTRETISAGTLQHIGDNLLGLVRALINADELNNIHEHREGTAVFFDFMHLFLVYYTETTGLIVNIVMGVLSLALIVGTLFMIMQKDGAVGTNVLFEAGMALIVQTLSIVFGAGLSVLVAIIFDACGRSMSWFSSTWLLFGLYFVPCIGGLTLGPCLYVRFRKIPFLHDQGRVILFLHAQHCIYAVLLITLSIGGIRSAFVLLFPIIFYCATTIINMIIQFRLRVWIYVHLVGQLVPVFYFSSLAVTLFAIFVPMTGRSGNRSNPDLQMALFSSLLTLLLVGLLTPFIVLFRRKLYVFGTILLIFLATAVVAATPEGFPFRAHTSPQRYYIFHHQRNFYWPNGTLRNSGAIYYLHPQDRHTPELLQSEVPEWSAAQLLGDECKRELYCGIPFYINRYHRQSASSFWLPAMEPPIFPEPVNFQFVSREAPAPGRHRMYFSVQGPSHMSLYVSPLAGRKLIGWSFSDRIPPSGKRWNNQDVYYVNFFSGSLDLTPFTFYIEIEQESGGVQSDDSHFYLSIVAQYMHHENVYRPREFQFLLNKMPKYAHTVAYPGYLESWIF</sequence>
<keyword evidence="6" id="KW-0479">Metal-binding</keyword>
<evidence type="ECO:0000256" key="12">
    <source>
        <dbReference type="ARBA" id="ARBA00023136"/>
    </source>
</evidence>
<dbReference type="AlphaFoldDB" id="A0A182JTC2"/>
<feature type="transmembrane region" description="Helical" evidence="15">
    <location>
        <begin position="480"/>
        <end position="500"/>
    </location>
</feature>
<evidence type="ECO:0000256" key="6">
    <source>
        <dbReference type="ARBA" id="ARBA00022723"/>
    </source>
</evidence>
<feature type="transmembrane region" description="Helical" evidence="15">
    <location>
        <begin position="402"/>
        <end position="430"/>
    </location>
</feature>
<evidence type="ECO:0000313" key="20">
    <source>
        <dbReference type="Proteomes" id="UP000075881"/>
    </source>
</evidence>
<dbReference type="Proteomes" id="UP000075881">
    <property type="component" value="Unassembled WGS sequence"/>
</dbReference>
<dbReference type="Pfam" id="PF22248">
    <property type="entry name" value="ERMP1_C"/>
    <property type="match status" value="1"/>
</dbReference>
<feature type="transmembrane region" description="Helical" evidence="15">
    <location>
        <begin position="602"/>
        <end position="621"/>
    </location>
</feature>
<reference evidence="19" key="2">
    <citation type="submission" date="2020-05" db="UniProtKB">
        <authorList>
            <consortium name="EnsemblMetazoa"/>
        </authorList>
    </citation>
    <scope>IDENTIFICATION</scope>
    <source>
        <strain evidence="19">ACHKN1017</strain>
    </source>
</reference>
<evidence type="ECO:0000256" key="7">
    <source>
        <dbReference type="ARBA" id="ARBA00022801"/>
    </source>
</evidence>
<evidence type="ECO:0000256" key="10">
    <source>
        <dbReference type="ARBA" id="ARBA00022989"/>
    </source>
</evidence>
<evidence type="ECO:0000259" key="16">
    <source>
        <dbReference type="Pfam" id="PF04389"/>
    </source>
</evidence>
<dbReference type="GO" id="GO:0006508">
    <property type="term" value="P:proteolysis"/>
    <property type="evidence" value="ECO:0007669"/>
    <property type="project" value="UniProtKB-KW"/>
</dbReference>
<dbReference type="SUPFAM" id="SSF53187">
    <property type="entry name" value="Zn-dependent exopeptidases"/>
    <property type="match status" value="1"/>
</dbReference>
<evidence type="ECO:0000313" key="19">
    <source>
        <dbReference type="EnsemblMetazoa" id="ACHR001754-PA"/>
    </source>
</evidence>
<organism evidence="19 20">
    <name type="scientific">Anopheles christyi</name>
    <dbReference type="NCBI Taxonomy" id="43041"/>
    <lineage>
        <taxon>Eukaryota</taxon>
        <taxon>Metazoa</taxon>
        <taxon>Ecdysozoa</taxon>
        <taxon>Arthropoda</taxon>
        <taxon>Hexapoda</taxon>
        <taxon>Insecta</taxon>
        <taxon>Pterygota</taxon>
        <taxon>Neoptera</taxon>
        <taxon>Endopterygota</taxon>
        <taxon>Diptera</taxon>
        <taxon>Nematocera</taxon>
        <taxon>Culicoidea</taxon>
        <taxon>Culicidae</taxon>
        <taxon>Anophelinae</taxon>
        <taxon>Anopheles</taxon>
    </lineage>
</organism>
<reference evidence="20" key="1">
    <citation type="submission" date="2013-03" db="EMBL/GenBank/DDBJ databases">
        <title>The Genome Sequence of Anopheles christyi ACHKN1017.</title>
        <authorList>
            <consortium name="The Broad Institute Genomics Platform"/>
            <person name="Neafsey D.E."/>
            <person name="Besansky N."/>
            <person name="Walker B."/>
            <person name="Young S.K."/>
            <person name="Zeng Q."/>
            <person name="Gargeya S."/>
            <person name="Fitzgerald M."/>
            <person name="Haas B."/>
            <person name="Abouelleil A."/>
            <person name="Allen A.W."/>
            <person name="Alvarado L."/>
            <person name="Arachchi H.M."/>
            <person name="Berlin A.M."/>
            <person name="Chapman S.B."/>
            <person name="Gainer-Dewar J."/>
            <person name="Goldberg J."/>
            <person name="Griggs A."/>
            <person name="Gujja S."/>
            <person name="Hansen M."/>
            <person name="Howarth C."/>
            <person name="Imamovic A."/>
            <person name="Ireland A."/>
            <person name="Larimer J."/>
            <person name="McCowan C."/>
            <person name="Murphy C."/>
            <person name="Pearson M."/>
            <person name="Poon T.W."/>
            <person name="Priest M."/>
            <person name="Roberts A."/>
            <person name="Saif S."/>
            <person name="Shea T."/>
            <person name="Sisk P."/>
            <person name="Sykes S."/>
            <person name="Wortman J."/>
            <person name="Nusbaum C."/>
            <person name="Birren B."/>
        </authorList>
    </citation>
    <scope>NUCLEOTIDE SEQUENCE [LARGE SCALE GENOMIC DNA]</scope>
    <source>
        <strain evidence="20">ACHKN1017</strain>
    </source>
</reference>
<evidence type="ECO:0000256" key="8">
    <source>
        <dbReference type="ARBA" id="ARBA00022824"/>
    </source>
</evidence>
<evidence type="ECO:0000259" key="17">
    <source>
        <dbReference type="Pfam" id="PF22248"/>
    </source>
</evidence>
<keyword evidence="5 15" id="KW-0812">Transmembrane</keyword>
<evidence type="ECO:0000259" key="18">
    <source>
        <dbReference type="Pfam" id="PF22249"/>
    </source>
</evidence>
<dbReference type="InterPro" id="IPR007484">
    <property type="entry name" value="Peptidase_M28"/>
</dbReference>
<accession>A0A182JTC2</accession>
<dbReference type="GO" id="GO:0046872">
    <property type="term" value="F:metal ion binding"/>
    <property type="evidence" value="ECO:0007669"/>
    <property type="project" value="UniProtKB-KW"/>
</dbReference>
<dbReference type="InterPro" id="IPR048024">
    <property type="entry name" value="Fxna-like_M28_dom"/>
</dbReference>
<evidence type="ECO:0000256" key="3">
    <source>
        <dbReference type="ARBA" id="ARBA00010918"/>
    </source>
</evidence>
<dbReference type="GO" id="GO:0005789">
    <property type="term" value="C:endoplasmic reticulum membrane"/>
    <property type="evidence" value="ECO:0007669"/>
    <property type="project" value="UniProtKB-SubCell"/>
</dbReference>
<feature type="domain" description="Endoplasmic reticulum metallopeptidase 1-like C-terminal" evidence="17">
    <location>
        <begin position="631"/>
        <end position="864"/>
    </location>
</feature>
<name>A0A182JTC2_9DIPT</name>
<dbReference type="InterPro" id="IPR045175">
    <property type="entry name" value="M28_fam"/>
</dbReference>
<dbReference type="STRING" id="43041.A0A182JTC2"/>
<keyword evidence="9" id="KW-0862">Zinc</keyword>
<dbReference type="PANTHER" id="PTHR12147">
    <property type="entry name" value="METALLOPEPTIDASE M28 FAMILY MEMBER"/>
    <property type="match status" value="1"/>
</dbReference>
<dbReference type="Gene3D" id="3.40.630.10">
    <property type="entry name" value="Zn peptidases"/>
    <property type="match status" value="1"/>
</dbReference>
<feature type="transmembrane region" description="Helical" evidence="15">
    <location>
        <begin position="442"/>
        <end position="468"/>
    </location>
</feature>
<evidence type="ECO:0000256" key="5">
    <source>
        <dbReference type="ARBA" id="ARBA00022692"/>
    </source>
</evidence>
<feature type="domain" description="Peptidase M28" evidence="16">
    <location>
        <begin position="134"/>
        <end position="329"/>
    </location>
</feature>
<proteinExistence type="inferred from homology"/>
<comment type="similarity">
    <text evidence="3">Belongs to the peptidase M28 family.</text>
</comment>
<keyword evidence="10 15" id="KW-1133">Transmembrane helix</keyword>
<evidence type="ECO:0000256" key="1">
    <source>
        <dbReference type="ARBA" id="ARBA00001947"/>
    </source>
</evidence>
<dbReference type="CDD" id="cd03875">
    <property type="entry name" value="M28_Fxna_like"/>
    <property type="match status" value="1"/>
</dbReference>
<dbReference type="PANTHER" id="PTHR12147:SF22">
    <property type="entry name" value="ENDOPLASMIC RETICULUM METALLOPEPTIDASE 1"/>
    <property type="match status" value="1"/>
</dbReference>
<dbReference type="Pfam" id="PF22249">
    <property type="entry name" value="ERMP1-TM"/>
    <property type="match status" value="1"/>
</dbReference>
<keyword evidence="8" id="KW-0256">Endoplasmic reticulum</keyword>
<keyword evidence="4" id="KW-0645">Protease</keyword>